<name>A0ABM9JY80_9RALS</name>
<gene>
    <name evidence="1" type="ORF">LMG19083_04579</name>
</gene>
<evidence type="ECO:0000313" key="2">
    <source>
        <dbReference type="Proteomes" id="UP001189813"/>
    </source>
</evidence>
<reference evidence="1 2" key="1">
    <citation type="submission" date="2023-07" db="EMBL/GenBank/DDBJ databases">
        <authorList>
            <person name="Peeters C."/>
        </authorList>
    </citation>
    <scope>NUCLEOTIDE SEQUENCE [LARGE SCALE GENOMIC DNA]</scope>
    <source>
        <strain evidence="1 2">LMG 19083</strain>
    </source>
</reference>
<evidence type="ECO:0008006" key="3">
    <source>
        <dbReference type="Google" id="ProtNLM"/>
    </source>
</evidence>
<evidence type="ECO:0000313" key="1">
    <source>
        <dbReference type="EMBL" id="CAJ0807550.1"/>
    </source>
</evidence>
<dbReference type="EMBL" id="CATZBU010000017">
    <property type="protein sequence ID" value="CAJ0807550.1"/>
    <property type="molecule type" value="Genomic_DNA"/>
</dbReference>
<keyword evidence="2" id="KW-1185">Reference proteome</keyword>
<sequence length="159" mass="17945">MVDWGVILSGISGIPGGEALDAQFVRRVADAELSQMDVADPMLAEVSELSLFNNEQMDQARENLSRLCEARDVDVERGKRKWRVVALEELLSQLGSDPVYDLISLGEFWADWGEATNSPYVAQGVENNLTPTEFYTESNLAETLSRHREWLRKEENNLL</sequence>
<proteinExistence type="predicted"/>
<accession>A0ABM9JY80</accession>
<dbReference type="Pfam" id="PF10004">
    <property type="entry name" value="DUF2247"/>
    <property type="match status" value="1"/>
</dbReference>
<protein>
    <recommendedName>
        <fullName evidence="3">DUF2247 domain-containing protein</fullName>
    </recommendedName>
</protein>
<dbReference type="Proteomes" id="UP001189813">
    <property type="component" value="Unassembled WGS sequence"/>
</dbReference>
<dbReference type="RefSeq" id="WP_316668952.1">
    <property type="nucleotide sequence ID" value="NZ_CATZBU010000017.1"/>
</dbReference>
<organism evidence="1 2">
    <name type="scientific">Ralstonia psammae</name>
    <dbReference type="NCBI Taxonomy" id="3058598"/>
    <lineage>
        <taxon>Bacteria</taxon>
        <taxon>Pseudomonadati</taxon>
        <taxon>Pseudomonadota</taxon>
        <taxon>Betaproteobacteria</taxon>
        <taxon>Burkholderiales</taxon>
        <taxon>Burkholderiaceae</taxon>
        <taxon>Ralstonia</taxon>
    </lineage>
</organism>
<dbReference type="InterPro" id="IPR016630">
    <property type="entry name" value="UCP015278"/>
</dbReference>
<comment type="caution">
    <text evidence="1">The sequence shown here is derived from an EMBL/GenBank/DDBJ whole genome shotgun (WGS) entry which is preliminary data.</text>
</comment>